<dbReference type="EMBL" id="JARUJP010000011">
    <property type="protein sequence ID" value="MDW8801606.1"/>
    <property type="molecule type" value="Genomic_DNA"/>
</dbReference>
<evidence type="ECO:0000313" key="7">
    <source>
        <dbReference type="Proteomes" id="UP001281656"/>
    </source>
</evidence>
<evidence type="ECO:0000313" key="6">
    <source>
        <dbReference type="EMBL" id="MDW8801606.1"/>
    </source>
</evidence>
<comment type="cofactor">
    <cofactor evidence="1">
        <name>Zn(2+)</name>
        <dbReference type="ChEBI" id="CHEBI:29105"/>
    </cofactor>
</comment>
<dbReference type="PROSITE" id="PS50860">
    <property type="entry name" value="AA_TRNA_LIGASE_II_ALA"/>
    <property type="match status" value="1"/>
</dbReference>
<evidence type="ECO:0000259" key="5">
    <source>
        <dbReference type="PROSITE" id="PS50860"/>
    </source>
</evidence>
<dbReference type="InterPro" id="IPR018165">
    <property type="entry name" value="Ala-tRNA-synth_IIc_core"/>
</dbReference>
<name>A0ABU4JUF9_9CLOT</name>
<dbReference type="PANTHER" id="PTHR43462:SF1">
    <property type="entry name" value="ALANYL-TRNA EDITING PROTEIN AARSD1"/>
    <property type="match status" value="1"/>
</dbReference>
<keyword evidence="7" id="KW-1185">Reference proteome</keyword>
<keyword evidence="3" id="KW-0479">Metal-binding</keyword>
<accession>A0ABU4JUF9</accession>
<organism evidence="6 7">
    <name type="scientific">Clostridium tanneri</name>
    <dbReference type="NCBI Taxonomy" id="3037988"/>
    <lineage>
        <taxon>Bacteria</taxon>
        <taxon>Bacillati</taxon>
        <taxon>Bacillota</taxon>
        <taxon>Clostridia</taxon>
        <taxon>Eubacteriales</taxon>
        <taxon>Clostridiaceae</taxon>
        <taxon>Clostridium</taxon>
    </lineage>
</organism>
<comment type="caution">
    <text evidence="6">The sequence shown here is derived from an EMBL/GenBank/DDBJ whole genome shotgun (WGS) entry which is preliminary data.</text>
</comment>
<reference evidence="6 7" key="1">
    <citation type="submission" date="2023-04" db="EMBL/GenBank/DDBJ databases">
        <title>Clostridium tannerae sp. nov., isolated from the fecal material of an alpaca.</title>
        <authorList>
            <person name="Miller S."/>
            <person name="Hendry M."/>
            <person name="King J."/>
            <person name="Sankaranarayanan K."/>
            <person name="Lawson P.A."/>
        </authorList>
    </citation>
    <scope>NUCLEOTIDE SEQUENCE [LARGE SCALE GENOMIC DNA]</scope>
    <source>
        <strain evidence="6 7">A1-XYC3</strain>
    </source>
</reference>
<dbReference type="SMART" id="SM00863">
    <property type="entry name" value="tRNA_SAD"/>
    <property type="match status" value="1"/>
</dbReference>
<sequence length="239" mass="27333">MTELLYQKDSYLKEFEGEIIEVNREDKTVILDKTAFYPTGGGQKSDTGVLVSGDKNFKVINVKKKGDKVLHYIEEELPTVGMKVIGKINWDNRYKFMRTHTAMHALCGVIWNEYKGVVTGGDMEPLKGRMDFELDNYSFDKAFVEDVEKKVNEEIQRDRAVKVNILPREEAFKIPDLIRTKVNLLPEGITEIRTVEIEGLDLQADGGTHVASTKDIGRIKLVDYKSKGKNNKRIYLEIE</sequence>
<dbReference type="InterPro" id="IPR012947">
    <property type="entry name" value="tRNA_SAD"/>
</dbReference>
<evidence type="ECO:0000256" key="1">
    <source>
        <dbReference type="ARBA" id="ARBA00001947"/>
    </source>
</evidence>
<keyword evidence="4" id="KW-0862">Zinc</keyword>
<gene>
    <name evidence="6" type="ORF">P8V03_10630</name>
</gene>
<evidence type="ECO:0000256" key="2">
    <source>
        <dbReference type="ARBA" id="ARBA00004496"/>
    </source>
</evidence>
<dbReference type="Proteomes" id="UP001281656">
    <property type="component" value="Unassembled WGS sequence"/>
</dbReference>
<protein>
    <submittedName>
        <fullName evidence="6">Alanyl-tRNA editing protein</fullName>
    </submittedName>
</protein>
<dbReference type="Gene3D" id="3.30.980.10">
    <property type="entry name" value="Threonyl-trna Synthetase, Chain A, domain 2"/>
    <property type="match status" value="1"/>
</dbReference>
<evidence type="ECO:0000256" key="3">
    <source>
        <dbReference type="ARBA" id="ARBA00022723"/>
    </source>
</evidence>
<feature type="domain" description="Alanyl-transfer RNA synthetases family profile" evidence="5">
    <location>
        <begin position="1"/>
        <end position="234"/>
    </location>
</feature>
<dbReference type="InterPro" id="IPR009000">
    <property type="entry name" value="Transl_B-barrel_sf"/>
</dbReference>
<evidence type="ECO:0000256" key="4">
    <source>
        <dbReference type="ARBA" id="ARBA00022833"/>
    </source>
</evidence>
<dbReference type="InterPro" id="IPR018164">
    <property type="entry name" value="Ala-tRNA-synth_IIc_N"/>
</dbReference>
<dbReference type="SUPFAM" id="SSF55186">
    <property type="entry name" value="ThrRS/AlaRS common domain"/>
    <property type="match status" value="1"/>
</dbReference>
<dbReference type="RefSeq" id="WP_261672272.1">
    <property type="nucleotide sequence ID" value="NZ_JARUJP010000011.1"/>
</dbReference>
<dbReference type="SUPFAM" id="SSF50447">
    <property type="entry name" value="Translation proteins"/>
    <property type="match status" value="1"/>
</dbReference>
<dbReference type="InterPro" id="IPR018163">
    <property type="entry name" value="Thr/Ala-tRNA-synth_IIc_edit"/>
</dbReference>
<dbReference type="PANTHER" id="PTHR43462">
    <property type="entry name" value="ALANYL-TRNA EDITING PROTEIN"/>
    <property type="match status" value="1"/>
</dbReference>
<comment type="subcellular location">
    <subcellularLocation>
        <location evidence="2">Cytoplasm</location>
    </subcellularLocation>
</comment>
<proteinExistence type="predicted"/>
<dbReference type="Pfam" id="PF07973">
    <property type="entry name" value="tRNA_SAD"/>
    <property type="match status" value="1"/>
</dbReference>
<dbReference type="Gene3D" id="2.40.30.130">
    <property type="match status" value="1"/>
</dbReference>
<dbReference type="InterPro" id="IPR051335">
    <property type="entry name" value="Alanyl-tRNA_Editing_Enzymes"/>
</dbReference>
<dbReference type="Pfam" id="PF01411">
    <property type="entry name" value="tRNA-synt_2c"/>
    <property type="match status" value="1"/>
</dbReference>